<evidence type="ECO:0000313" key="1">
    <source>
        <dbReference type="EMBL" id="PSN93316.1"/>
    </source>
</evidence>
<name>A0A2R6B3X5_9ARCH</name>
<evidence type="ECO:0008006" key="3">
    <source>
        <dbReference type="Google" id="ProtNLM"/>
    </source>
</evidence>
<organism evidence="1 2">
    <name type="scientific">Candidatus Marsarchaeota G2 archaeon ECH_B_2</name>
    <dbReference type="NCBI Taxonomy" id="1978160"/>
    <lineage>
        <taxon>Archaea</taxon>
        <taxon>Candidatus Marsarchaeota</taxon>
        <taxon>Candidatus Marsarchaeota group 2</taxon>
    </lineage>
</organism>
<dbReference type="Proteomes" id="UP000241284">
    <property type="component" value="Unassembled WGS sequence"/>
</dbReference>
<dbReference type="Gene3D" id="3.30.420.10">
    <property type="entry name" value="Ribonuclease H-like superfamily/Ribonuclease H"/>
    <property type="match status" value="1"/>
</dbReference>
<dbReference type="EMBL" id="NEXH01000053">
    <property type="protein sequence ID" value="PSN93316.1"/>
    <property type="molecule type" value="Genomic_DNA"/>
</dbReference>
<dbReference type="InterPro" id="IPR012337">
    <property type="entry name" value="RNaseH-like_sf"/>
</dbReference>
<dbReference type="InterPro" id="IPR036397">
    <property type="entry name" value="RNaseH_sf"/>
</dbReference>
<reference evidence="1 2" key="1">
    <citation type="submission" date="2017-04" db="EMBL/GenBank/DDBJ databases">
        <title>Novel microbial lineages endemic to geothermal iron-oxide mats fill important gaps in the evolutionary history of Archaea.</title>
        <authorList>
            <person name="Jay Z.J."/>
            <person name="Beam J.P."/>
            <person name="Dlakic M."/>
            <person name="Rusch D.B."/>
            <person name="Kozubal M.A."/>
            <person name="Inskeep W.P."/>
        </authorList>
    </citation>
    <scope>NUCLEOTIDE SEQUENCE [LARGE SCALE GENOMIC DNA]</scope>
    <source>
        <strain evidence="1">ECH_B_2</strain>
    </source>
</reference>
<comment type="caution">
    <text evidence="1">The sequence shown here is derived from an EMBL/GenBank/DDBJ whole genome shotgun (WGS) entry which is preliminary data.</text>
</comment>
<dbReference type="SUPFAM" id="SSF53098">
    <property type="entry name" value="Ribonuclease H-like"/>
    <property type="match status" value="1"/>
</dbReference>
<dbReference type="AlphaFoldDB" id="A0A2R6B3X5"/>
<sequence>MDTTPKRANTLSDRVWNIATAVYYKAQGKPWRLATARPGVCYVGLVYHRKDYTTESSTACCAAQMFLDTGDGVVIRGNFGPWYSPQSKQLHLNQEEAKDLLTRVLETYRELHGQTLSEVFLHYRSRINDEEYRGFASAVPQGVKLVAIQIRVDGDFKLFREGRYPIPRGTLLKLNNETAYLWTNGYKPKLKTYDGAETPKPLRIDISYGQADIVQVAKDILGLTKLNYNNAKLANTQPVTIEFSEDVGEILVDNPKTANPKTQFRFYI</sequence>
<accession>A0A2R6B3X5</accession>
<protein>
    <recommendedName>
        <fullName evidence="3">Piwi domain-containing protein</fullName>
    </recommendedName>
</protein>
<gene>
    <name evidence="1" type="ORF">B9Q06_12370</name>
</gene>
<dbReference type="GO" id="GO:0003676">
    <property type="term" value="F:nucleic acid binding"/>
    <property type="evidence" value="ECO:0007669"/>
    <property type="project" value="InterPro"/>
</dbReference>
<proteinExistence type="predicted"/>
<evidence type="ECO:0000313" key="2">
    <source>
        <dbReference type="Proteomes" id="UP000241284"/>
    </source>
</evidence>